<feature type="domain" description="EGF-like" evidence="11">
    <location>
        <begin position="1993"/>
        <end position="2032"/>
    </location>
</feature>
<feature type="domain" description="TB" evidence="12">
    <location>
        <begin position="609"/>
        <end position="652"/>
    </location>
</feature>
<feature type="domain" description="EGF-like" evidence="11">
    <location>
        <begin position="1755"/>
        <end position="1796"/>
    </location>
</feature>
<dbReference type="InterPro" id="IPR000152">
    <property type="entry name" value="EGF-type_Asp/Asn_hydroxyl_site"/>
</dbReference>
<keyword evidence="14" id="KW-1185">Reference proteome</keyword>
<reference evidence="13" key="1">
    <citation type="submission" date="2019-08" db="EMBL/GenBank/DDBJ databases">
        <title>The improved chromosome-level genome for the pearl oyster Pinctada fucata martensii using PacBio sequencing and Hi-C.</title>
        <authorList>
            <person name="Zheng Z."/>
        </authorList>
    </citation>
    <scope>NUCLEOTIDE SEQUENCE</scope>
    <source>
        <strain evidence="13">ZZ-2019</strain>
        <tissue evidence="13">Adductor muscle</tissue>
    </source>
</reference>
<dbReference type="CDD" id="cd00054">
    <property type="entry name" value="EGF_CA"/>
    <property type="match status" value="25"/>
</dbReference>
<dbReference type="FunFam" id="2.10.25.10:FF:000005">
    <property type="entry name" value="Fibrillin 2"/>
    <property type="match status" value="6"/>
</dbReference>
<feature type="domain" description="TB" evidence="12">
    <location>
        <begin position="411"/>
        <end position="467"/>
    </location>
</feature>
<dbReference type="SMART" id="SM00179">
    <property type="entry name" value="EGF_CA"/>
    <property type="match status" value="43"/>
</dbReference>
<feature type="domain" description="EGF-like" evidence="11">
    <location>
        <begin position="1098"/>
        <end position="1136"/>
    </location>
</feature>
<feature type="domain" description="EGF-like" evidence="11">
    <location>
        <begin position="1139"/>
        <end position="1180"/>
    </location>
</feature>
<feature type="domain" description="EGF-like" evidence="11">
    <location>
        <begin position="971"/>
        <end position="1012"/>
    </location>
</feature>
<dbReference type="Gene3D" id="2.10.25.10">
    <property type="entry name" value="Laminin"/>
    <property type="match status" value="42"/>
</dbReference>
<keyword evidence="5" id="KW-0732">Signal</keyword>
<feature type="domain" description="EGF-like" evidence="11">
    <location>
        <begin position="521"/>
        <end position="562"/>
    </location>
</feature>
<comment type="caution">
    <text evidence="10">Lacks conserved residue(s) required for the propagation of feature annotation.</text>
</comment>
<feature type="domain" description="EGF-like" evidence="11">
    <location>
        <begin position="284"/>
        <end position="325"/>
    </location>
</feature>
<dbReference type="Proteomes" id="UP001186944">
    <property type="component" value="Unassembled WGS sequence"/>
</dbReference>
<dbReference type="GO" id="GO:0005509">
    <property type="term" value="F:calcium ion binding"/>
    <property type="evidence" value="ECO:0007669"/>
    <property type="project" value="InterPro"/>
</dbReference>
<feature type="domain" description="EGF-like" evidence="11">
    <location>
        <begin position="326"/>
        <end position="366"/>
    </location>
</feature>
<feature type="domain" description="EGF-like" evidence="11">
    <location>
        <begin position="888"/>
        <end position="925"/>
    </location>
</feature>
<feature type="domain" description="TB" evidence="12">
    <location>
        <begin position="1"/>
        <end position="34"/>
    </location>
</feature>
<evidence type="ECO:0000256" key="7">
    <source>
        <dbReference type="ARBA" id="ARBA00022837"/>
    </source>
</evidence>
<feature type="domain" description="EGF-like" evidence="11">
    <location>
        <begin position="1013"/>
        <end position="1049"/>
    </location>
</feature>
<keyword evidence="7" id="KW-0106">Calcium</keyword>
<feature type="domain" description="TB" evidence="12">
    <location>
        <begin position="1268"/>
        <end position="1326"/>
    </location>
</feature>
<evidence type="ECO:0000256" key="6">
    <source>
        <dbReference type="ARBA" id="ARBA00022737"/>
    </source>
</evidence>
<feature type="domain" description="EGF-like" evidence="11">
    <location>
        <begin position="243"/>
        <end position="278"/>
    </location>
</feature>
<dbReference type="Pfam" id="PF14670">
    <property type="entry name" value="FXa_inhibition"/>
    <property type="match status" value="1"/>
</dbReference>
<feature type="domain" description="EGF-like" evidence="11">
    <location>
        <begin position="1383"/>
        <end position="1423"/>
    </location>
</feature>
<dbReference type="InterPro" id="IPR017878">
    <property type="entry name" value="TB_dom"/>
</dbReference>
<feature type="domain" description="EGF-like" evidence="11">
    <location>
        <begin position="1495"/>
        <end position="1537"/>
    </location>
</feature>
<dbReference type="PIRSF" id="PIRSF036312">
    <property type="entry name" value="Fibrillin"/>
    <property type="match status" value="1"/>
</dbReference>
<dbReference type="Pfam" id="PF12947">
    <property type="entry name" value="EGF_3"/>
    <property type="match status" value="2"/>
</dbReference>
<keyword evidence="4 10" id="KW-0245">EGF-like domain</keyword>
<dbReference type="InterPro" id="IPR052080">
    <property type="entry name" value="vWF_C/EGF_Fibrillin"/>
</dbReference>
<feature type="domain" description="EGF-like" evidence="11">
    <location>
        <begin position="2224"/>
        <end position="2266"/>
    </location>
</feature>
<protein>
    <recommendedName>
        <fullName evidence="15">Fibrillin-2</fullName>
    </recommendedName>
</protein>
<keyword evidence="8 10" id="KW-1015">Disulfide bond</keyword>
<feature type="domain" description="EGF-like" evidence="11">
    <location>
        <begin position="95"/>
        <end position="136"/>
    </location>
</feature>
<dbReference type="Pfam" id="PF12662">
    <property type="entry name" value="cEGF"/>
    <property type="match status" value="5"/>
</dbReference>
<feature type="domain" description="EGF-like" evidence="11">
    <location>
        <begin position="1223"/>
        <end position="1263"/>
    </location>
</feature>
<dbReference type="InterPro" id="IPR000742">
    <property type="entry name" value="EGF"/>
</dbReference>
<sequence>MCRGQLPGVVCTKNLCCATVGKAWGNPCEQCPVRPHPCRRGFIPNVQAGTCQDVDECIAIPGLCIGGTCVNTMGSYRCECKAGQRQDPITQACKDINECTETPNICEHGQCTNTEGSYFCLCNPGYELSTDKSRCIVVKRKNCYSRIVNNRCSSPMSVLLSLTDCCCDSGKGWGDDNACQLCPRRGTNDFRELCEIKEEFKRDECRIFPNICTNARCINTDYSYRCECLDGFKPTSDKDVCEDMNECASTKMCPNGRCVNIDGGYQCECNPGYRSNANRMICFDINECTENGKICRNGQCENTEGSFRCICNQGYELSPDGAYCLDYNECSRTGMCTHGRCININGGYRCECISGFTPTPDGRSCIDIDECKQNPCINGICINNQGSYRCECMRGFQLQPDGKTCLDTRRDSCYLQHRNGRCSNPLPVLMSKSFCCCMGDNSLTTKAWGAGCEECPRRGSRDYTLLCGRDDGTLPDGQDINECALNPNICQNGACENLEGSYRCICDKGFRPDSTRKRCLDVDECVRFPNYCDGGTCTNTVGSYRCICPTGYKFVESRSACEDINECRESRPCVGGSCVNVPGSFRCDCLDPGTKLDPSGRICLDNRQGSCWLEIRNGRCENSLKALVTKSQCCGSIGKAWGSPCEECPEEGDRRCPTGFDNIDGVRCVDINECEMFPGICKGGGLCVNTQGSFRCNCPPGLIVDSTGRQCVDRRKSKCFLEYRQGQCLKPLTGQYGRAVCCCSVGKAWGTDCTQCPEQNTDINECTEFPGLCDNGICRNTIGSFVCDCNQGFALDDTGTKCIDINECRISYQLCGNGTCVNTEGMFRCDCNFGFKGVMMDQMCVDVDECEELPSLCRGGTCINTAGSYFCQCPDGLVLSPDGQSCTDIDECGTSSSLCNNGICENYMGGYHCRCFDGYGPNRLQTTCKDIDECLDRNGGCSSLCVNTPGSFSCGCDPGFILLPDQRSCRDVDECKENPDICSGGRCTNLPGAHRCSCVVGYKLSPDGKRCLDINECLDNSRLCLNGVCRNTEGSYICICEPGFSVKPETNNPGCTDDDECTSGQAGCDPNAKCINTLGSYKCDCLPGYQGDGYTCRDQNECTKNNGGCDLDASCINLPGSFRCVCEEGFSGDGYECIDVDECTINPGLCENGRCDNFPGGYGCTCDMGFSQTPDGKACNDIDECSLFLNLCVNGRCENIFGMFRCNCNPGYKLDTTGGNCTDIDECKNPDNCQFGTCVNTRGSYVCQCPANYELNPSGTGCIDRRRGMCYLSVGTGRESGMCSDVIGSNLLRAECCCSVGRGWGEVQGFCEECPANNTREYKMLCPGGPGFKPNNETLVLEDVNECVEIEGICEGGECQNTFGSFRCVCPKGYRLENYKCVDIDECVEDSTLCGVGTCLNTRGSYRCVCPDGFVPMEGQECMDMRKGNCYASYYTTRQPPYQAICSNVLSRNLTQRQCCCSTIGKAWNNPCEPCPRRNTTEFNKLCEAIGIEEGVNECELFGDALCQNGRCIDTTDRFRCECNPGYLYNPTTFNCDDENECRRLLPPCIGIAQCINTPGSYRCECPDGYKLLPDNHRCSDINECNEVAGICANGDCFNLEGSFRCQCRPGFKLTQNKDSCIDINECIERLGICGNGTCENLLGGHRCICNSGFILSPSGECRGKLLLLYGSRYECIERLGICGNGTCENLLGGHRCMCNSGFILSPSGECRDINECQTQVGLCQNGRCVNTIGGFTCQCQQGYTVTDDANNCKDLDECATYRNVCRNGVCLNKEGSYECSCSEGYEPTRTKDRCVDINECLTVRGICANGRCRNLPGSFECICPPQYILTSDGRRCIDTREGNCFTRFDRGRCLDPRLRNTTRAGCCCSRGAAWGSRALCEVCPTPDEAAFRDLCPDGYGRIVDPSGGTVDKDECVDSRICGNGTCTNTIGGFDCDCSPGFTPGKDGTCQDVNECDGPLNKCAFRCANLPGTFRCICPMGYTLAPDGQHCQDVDECRTPANKCRYACKNLVGSFMCVCPAGFKEIGQDQCRDQREGYCYLELTAGRCVPSHLYRGPPCHNAACSGAAAWGPACMRCPRVGTAEFDRLCPEGVGKDPTGRDIDECRLFPGLCENGRCINTPDSYRCMCNRGYKTDPSGTKCIDVNECEDQKSPCQFVCQNIPGSYRCACPTGYVLNMDGKTCRDLDECTAMQHNCQQACINTVGSYKCGCNEGYRLGPNQQCVDIDECKEQGHLCGPVGTCHNTPGGFKCVCPRGYKPDKTGRKCIDVNECEDGRCDTGCENVPGSYRCECPPGYTLQYLYGQCIDVNECNNQAICGIAACVNIPGSYNCQCNTGQNFDPNLMTCMDANPCGGSPCLFGCAPTGGTFTCGCPPGYQSVGQGHCVATLPGGGTSFPQGGNVPHVAAPESGKPPLGEGCYDCDIETKDIPLSKRAKRDTRVNNIPEKNDKLLERQPSNSTHQTKALKNSMKSLELFVEKSKIKKKTKVLKILPSLAALKNNCCLKIKTSLHPAKIFLERLWAKILVLALSVFNVSMSIRACMGIRDVDRMRKERKDLEEKVVDLQRRSMKMNLIFHGLEGERRGEDTERKVRVFLREQLGVDWDKPSPMYIGMGVSLETSQGPSLLVACIRRT</sequence>
<feature type="disulfide bond" evidence="10">
    <location>
        <begin position="371"/>
        <end position="381"/>
    </location>
</feature>
<dbReference type="InterPro" id="IPR009030">
    <property type="entry name" value="Growth_fac_rcpt_cys_sf"/>
</dbReference>
<feature type="domain" description="EGF-like" evidence="11">
    <location>
        <begin position="1952"/>
        <end position="1992"/>
    </location>
</feature>
<organism evidence="13 14">
    <name type="scientific">Pinctada imbricata</name>
    <name type="common">Atlantic pearl-oyster</name>
    <name type="synonym">Pinctada martensii</name>
    <dbReference type="NCBI Taxonomy" id="66713"/>
    <lineage>
        <taxon>Eukaryota</taxon>
        <taxon>Metazoa</taxon>
        <taxon>Spiralia</taxon>
        <taxon>Lophotrochozoa</taxon>
        <taxon>Mollusca</taxon>
        <taxon>Bivalvia</taxon>
        <taxon>Autobranchia</taxon>
        <taxon>Pteriomorphia</taxon>
        <taxon>Pterioida</taxon>
        <taxon>Pterioidea</taxon>
        <taxon>Pteriidae</taxon>
        <taxon>Pinctada</taxon>
    </lineage>
</organism>
<dbReference type="Pfam" id="PF00683">
    <property type="entry name" value="TB"/>
    <property type="match status" value="9"/>
</dbReference>
<feature type="domain" description="TB" evidence="12">
    <location>
        <begin position="1428"/>
        <end position="1487"/>
    </location>
</feature>
<dbReference type="PANTHER" id="PTHR47333:SF5">
    <property type="entry name" value="FIBRILLIN-3"/>
    <property type="match status" value="1"/>
</dbReference>
<evidence type="ECO:0000256" key="1">
    <source>
        <dbReference type="ARBA" id="ARBA00004498"/>
    </source>
</evidence>
<dbReference type="FunFam" id="2.10.25.10:FF:000014">
    <property type="entry name" value="Latent-transforming growth factor beta-binding protein 3"/>
    <property type="match status" value="2"/>
</dbReference>
<feature type="domain" description="TB" evidence="12">
    <location>
        <begin position="1843"/>
        <end position="1896"/>
    </location>
</feature>
<evidence type="ECO:0000256" key="9">
    <source>
        <dbReference type="ARBA" id="ARBA00023180"/>
    </source>
</evidence>
<dbReference type="EMBL" id="VSWD01000007">
    <property type="protein sequence ID" value="KAK3098432.1"/>
    <property type="molecule type" value="Genomic_DNA"/>
</dbReference>
<feature type="domain" description="EGF-like" evidence="11">
    <location>
        <begin position="2267"/>
        <end position="2298"/>
    </location>
</feature>
<accession>A0AA88Y5D4</accession>
<feature type="domain" description="EGF-like" evidence="11">
    <location>
        <begin position="1181"/>
        <end position="1218"/>
    </location>
</feature>
<feature type="domain" description="EGF-like" evidence="11">
    <location>
        <begin position="670"/>
        <end position="712"/>
    </location>
</feature>
<comment type="caution">
    <text evidence="13">The sequence shown here is derived from an EMBL/GenBank/DDBJ whole genome shotgun (WGS) entry which is preliminary data.</text>
</comment>
<feature type="domain" description="EGF-like" evidence="11">
    <location>
        <begin position="479"/>
        <end position="520"/>
    </location>
</feature>
<feature type="domain" description="EGF-like" evidence="11">
    <location>
        <begin position="563"/>
        <end position="604"/>
    </location>
</feature>
<dbReference type="PROSITE" id="PS00010">
    <property type="entry name" value="ASX_HYDROXYL"/>
    <property type="match status" value="37"/>
</dbReference>
<feature type="domain" description="EGF-like" evidence="11">
    <location>
        <begin position="1538"/>
        <end position="1580"/>
    </location>
</feature>
<dbReference type="InterPro" id="IPR013032">
    <property type="entry name" value="EGF-like_CS"/>
</dbReference>
<feature type="domain" description="TB" evidence="12">
    <location>
        <begin position="2037"/>
        <end position="2089"/>
    </location>
</feature>
<feature type="domain" description="TB" evidence="12">
    <location>
        <begin position="141"/>
        <end position="194"/>
    </location>
</feature>
<dbReference type="SMART" id="SM00181">
    <property type="entry name" value="EGF"/>
    <property type="match status" value="43"/>
</dbReference>
<evidence type="ECO:0000313" key="13">
    <source>
        <dbReference type="EMBL" id="KAK3098432.1"/>
    </source>
</evidence>
<feature type="domain" description="EGF-like" evidence="11">
    <location>
        <begin position="1057"/>
        <end position="1097"/>
    </location>
</feature>
<dbReference type="PANTHER" id="PTHR47333">
    <property type="entry name" value="VON WILLEBRAND FACTOR C AND EGF DOMAIN-CONTAINING PROTEIN"/>
    <property type="match status" value="1"/>
</dbReference>
<feature type="domain" description="EGF-like" evidence="11">
    <location>
        <begin position="804"/>
        <end position="845"/>
    </location>
</feature>
<dbReference type="SUPFAM" id="SSF57196">
    <property type="entry name" value="EGF/Laminin"/>
    <property type="match status" value="11"/>
</dbReference>
<evidence type="ECO:0008006" key="15">
    <source>
        <dbReference type="Google" id="ProtNLM"/>
    </source>
</evidence>
<evidence type="ECO:0000256" key="2">
    <source>
        <dbReference type="ARBA" id="ARBA00022525"/>
    </source>
</evidence>
<evidence type="ECO:0000259" key="12">
    <source>
        <dbReference type="PROSITE" id="PS51364"/>
    </source>
</evidence>
<dbReference type="FunFam" id="2.10.25.10:FF:000038">
    <property type="entry name" value="Fibrillin 2"/>
    <property type="match status" value="3"/>
</dbReference>
<feature type="domain" description="EGF-like" evidence="11">
    <location>
        <begin position="2143"/>
        <end position="2183"/>
    </location>
</feature>
<dbReference type="SUPFAM" id="SSF57184">
    <property type="entry name" value="Growth factor receptor domain"/>
    <property type="match status" value="11"/>
</dbReference>
<feature type="domain" description="EGF-like" evidence="11">
    <location>
        <begin position="846"/>
        <end position="887"/>
    </location>
</feature>
<dbReference type="FunFam" id="2.10.25.10:FF:000003">
    <property type="entry name" value="fibrillin-1 isoform X1"/>
    <property type="match status" value="15"/>
</dbReference>
<feature type="domain" description="EGF-like" evidence="11">
    <location>
        <begin position="201"/>
        <end position="242"/>
    </location>
</feature>
<keyword evidence="9" id="KW-0325">Glycoprotein</keyword>
<dbReference type="FunFam" id="2.10.25.10:FF:000017">
    <property type="entry name" value="latent-transforming growth factor beta-binding protein 4 isoform X1"/>
    <property type="match status" value="2"/>
</dbReference>
<dbReference type="InterPro" id="IPR026823">
    <property type="entry name" value="cEGF"/>
</dbReference>
<dbReference type="PROSITE" id="PS50026">
    <property type="entry name" value="EGF_3"/>
    <property type="match status" value="36"/>
</dbReference>
<feature type="domain" description="EGF-like" evidence="11">
    <location>
        <begin position="1912"/>
        <end position="1951"/>
    </location>
</feature>
<dbReference type="Pfam" id="PF12661">
    <property type="entry name" value="hEGF"/>
    <property type="match status" value="4"/>
</dbReference>
<evidence type="ECO:0000256" key="10">
    <source>
        <dbReference type="PROSITE-ProRule" id="PRU00076"/>
    </source>
</evidence>
<dbReference type="PROSITE" id="PS01186">
    <property type="entry name" value="EGF_2"/>
    <property type="match status" value="28"/>
</dbReference>
<dbReference type="InterPro" id="IPR001881">
    <property type="entry name" value="EGF-like_Ca-bd_dom"/>
</dbReference>
<feature type="domain" description="EGF-like" evidence="11">
    <location>
        <begin position="1797"/>
        <end position="1838"/>
    </location>
</feature>
<dbReference type="SUPFAM" id="SSF57581">
    <property type="entry name" value="TB module/8-cys domain"/>
    <property type="match status" value="8"/>
</dbReference>
<feature type="domain" description="EGF-like" evidence="11">
    <location>
        <begin position="2101"/>
        <end position="2142"/>
    </location>
</feature>
<gene>
    <name evidence="13" type="ORF">FSP39_019409</name>
</gene>
<keyword evidence="2" id="KW-0964">Secreted</keyword>
<evidence type="ECO:0000259" key="11">
    <source>
        <dbReference type="PROSITE" id="PS50026"/>
    </source>
</evidence>
<evidence type="ECO:0000313" key="14">
    <source>
        <dbReference type="Proteomes" id="UP001186944"/>
    </source>
</evidence>
<dbReference type="InterPro" id="IPR024731">
    <property type="entry name" value="NELL2-like_EGF"/>
</dbReference>
<dbReference type="PROSITE" id="PS01187">
    <property type="entry name" value="EGF_CA"/>
    <property type="match status" value="15"/>
</dbReference>
<dbReference type="Pfam" id="PF07645">
    <property type="entry name" value="EGF_CA"/>
    <property type="match status" value="28"/>
</dbReference>
<name>A0AA88Y5D4_PINIB</name>
<comment type="subcellular location">
    <subcellularLocation>
        <location evidence="1">Secreted</location>
        <location evidence="1">Extracellular space</location>
        <location evidence="1">Extracellular matrix</location>
    </subcellularLocation>
</comment>
<proteinExistence type="predicted"/>
<dbReference type="FunFam" id="2.10.25.10:FF:000804">
    <property type="entry name" value="Fibrillin-1"/>
    <property type="match status" value="1"/>
</dbReference>
<dbReference type="FunFam" id="2.10.25.10:FF:000010">
    <property type="entry name" value="Pro-epidermal growth factor"/>
    <property type="match status" value="1"/>
</dbReference>
<dbReference type="PROSITE" id="PS51364">
    <property type="entry name" value="TB"/>
    <property type="match status" value="9"/>
</dbReference>
<feature type="domain" description="EGF-like" evidence="11">
    <location>
        <begin position="1713"/>
        <end position="1754"/>
    </location>
</feature>
<feature type="domain" description="EGF-like" evidence="11">
    <location>
        <begin position="1581"/>
        <end position="1622"/>
    </location>
</feature>
<evidence type="ECO:0000256" key="3">
    <source>
        <dbReference type="ARBA" id="ARBA00022530"/>
    </source>
</evidence>
<dbReference type="InterPro" id="IPR018097">
    <property type="entry name" value="EGF_Ca-bd_CS"/>
</dbReference>
<dbReference type="FunFam" id="2.10.25.10:FF:000119">
    <property type="entry name" value="vitamin K-dependent protein S"/>
    <property type="match status" value="1"/>
</dbReference>
<feature type="domain" description="EGF-like" evidence="11">
    <location>
        <begin position="367"/>
        <end position="406"/>
    </location>
</feature>
<keyword evidence="6" id="KW-0677">Repeat</keyword>
<feature type="domain" description="EGF-like" evidence="11">
    <location>
        <begin position="762"/>
        <end position="799"/>
    </location>
</feature>
<dbReference type="InterPro" id="IPR036773">
    <property type="entry name" value="TB_dom_sf"/>
</dbReference>
<dbReference type="GO" id="GO:0071944">
    <property type="term" value="C:cell periphery"/>
    <property type="evidence" value="ECO:0007669"/>
    <property type="project" value="UniProtKB-ARBA"/>
</dbReference>
<evidence type="ECO:0000256" key="5">
    <source>
        <dbReference type="ARBA" id="ARBA00022729"/>
    </source>
</evidence>
<keyword evidence="3" id="KW-0272">Extracellular matrix</keyword>
<dbReference type="FunFam" id="2.10.25.10:FF:000096">
    <property type="entry name" value="Putative fibrillin 2"/>
    <property type="match status" value="1"/>
</dbReference>
<evidence type="ECO:0000256" key="4">
    <source>
        <dbReference type="ARBA" id="ARBA00022536"/>
    </source>
</evidence>
<feature type="domain" description="EGF-like" evidence="11">
    <location>
        <begin position="1343"/>
        <end position="1382"/>
    </location>
</feature>
<dbReference type="Gene3D" id="3.90.290.10">
    <property type="entry name" value="TGF-beta binding (TB) domain"/>
    <property type="match status" value="9"/>
</dbReference>
<feature type="domain" description="TB" evidence="12">
    <location>
        <begin position="717"/>
        <end position="773"/>
    </location>
</feature>
<dbReference type="InterPro" id="IPR049883">
    <property type="entry name" value="NOTCH1_EGF-like"/>
</dbReference>
<evidence type="ECO:0000256" key="8">
    <source>
        <dbReference type="ARBA" id="ARBA00023157"/>
    </source>
</evidence>